<evidence type="ECO:0000256" key="1">
    <source>
        <dbReference type="SAM" id="MobiDB-lite"/>
    </source>
</evidence>
<proteinExistence type="predicted"/>
<comment type="caution">
    <text evidence="2">The sequence shown here is derived from an EMBL/GenBank/DDBJ whole genome shotgun (WGS) entry which is preliminary data.</text>
</comment>
<feature type="region of interest" description="Disordered" evidence="1">
    <location>
        <begin position="102"/>
        <end position="138"/>
    </location>
</feature>
<name>A0A7J9KA54_9ROSI</name>
<dbReference type="Proteomes" id="UP000593575">
    <property type="component" value="Unassembled WGS sequence"/>
</dbReference>
<dbReference type="AlphaFoldDB" id="A0A7J9KA54"/>
<accession>A0A7J9KA54</accession>
<evidence type="ECO:0000313" key="2">
    <source>
        <dbReference type="EMBL" id="MBA0843313.1"/>
    </source>
</evidence>
<sequence>MWDIVPVRGKEVQVTPQIICDFYNAPYYEKYFIDETDLEYFRDISMDNIINVLIEGRGKWKYRPELRAKKIKDWNKQRQESIATLASSQRFIRAQQELYTDMFGPTNLEQEEEVHEREEEGEDEKDDRSEEMDFEEGD</sequence>
<keyword evidence="3" id="KW-1185">Reference proteome</keyword>
<protein>
    <submittedName>
        <fullName evidence="2">Uncharacterized protein</fullName>
    </submittedName>
</protein>
<dbReference type="EMBL" id="JABFAE010000013">
    <property type="protein sequence ID" value="MBA0843313.1"/>
    <property type="molecule type" value="Genomic_DNA"/>
</dbReference>
<evidence type="ECO:0000313" key="3">
    <source>
        <dbReference type="Proteomes" id="UP000593575"/>
    </source>
</evidence>
<organism evidence="2 3">
    <name type="scientific">Gossypium armourianum</name>
    <dbReference type="NCBI Taxonomy" id="34283"/>
    <lineage>
        <taxon>Eukaryota</taxon>
        <taxon>Viridiplantae</taxon>
        <taxon>Streptophyta</taxon>
        <taxon>Embryophyta</taxon>
        <taxon>Tracheophyta</taxon>
        <taxon>Spermatophyta</taxon>
        <taxon>Magnoliopsida</taxon>
        <taxon>eudicotyledons</taxon>
        <taxon>Gunneridae</taxon>
        <taxon>Pentapetalae</taxon>
        <taxon>rosids</taxon>
        <taxon>malvids</taxon>
        <taxon>Malvales</taxon>
        <taxon>Malvaceae</taxon>
        <taxon>Malvoideae</taxon>
        <taxon>Gossypium</taxon>
    </lineage>
</organism>
<feature type="compositionally biased region" description="Acidic residues" evidence="1">
    <location>
        <begin position="109"/>
        <end position="138"/>
    </location>
</feature>
<reference evidence="2 3" key="1">
    <citation type="journal article" date="2019" name="Genome Biol. Evol.">
        <title>Insights into the evolution of the New World diploid cottons (Gossypium, subgenus Houzingenia) based on genome sequencing.</title>
        <authorList>
            <person name="Grover C.E."/>
            <person name="Arick M.A. 2nd"/>
            <person name="Thrash A."/>
            <person name="Conover J.L."/>
            <person name="Sanders W.S."/>
            <person name="Peterson D.G."/>
            <person name="Frelichowski J.E."/>
            <person name="Scheffler J.A."/>
            <person name="Scheffler B.E."/>
            <person name="Wendel J.F."/>
        </authorList>
    </citation>
    <scope>NUCLEOTIDE SEQUENCE [LARGE SCALE GENOMIC DNA]</scope>
    <source>
        <strain evidence="2">6</strain>
        <tissue evidence="2">Leaf</tissue>
    </source>
</reference>
<gene>
    <name evidence="2" type="ORF">Goarm_000515</name>
</gene>